<dbReference type="SUPFAM" id="SSF52047">
    <property type="entry name" value="RNI-like"/>
    <property type="match status" value="1"/>
</dbReference>
<dbReference type="Gene3D" id="3.80.10.10">
    <property type="entry name" value="Ribonuclease Inhibitor"/>
    <property type="match status" value="2"/>
</dbReference>
<evidence type="ECO:0000313" key="2">
    <source>
        <dbReference type="Proteomes" id="UP001215151"/>
    </source>
</evidence>
<gene>
    <name evidence="1" type="ORF">ONZ51_g2578</name>
</gene>
<dbReference type="PANTHER" id="PTHR38926">
    <property type="entry name" value="F-BOX DOMAIN CONTAINING PROTEIN, EXPRESSED"/>
    <property type="match status" value="1"/>
</dbReference>
<dbReference type="AlphaFoldDB" id="A0AAD7U005"/>
<dbReference type="PANTHER" id="PTHR38926:SF5">
    <property type="entry name" value="F-BOX AND LEUCINE-RICH REPEAT PROTEIN 6"/>
    <property type="match status" value="1"/>
</dbReference>
<dbReference type="InterPro" id="IPR032675">
    <property type="entry name" value="LRR_dom_sf"/>
</dbReference>
<dbReference type="Proteomes" id="UP001215151">
    <property type="component" value="Unassembled WGS sequence"/>
</dbReference>
<evidence type="ECO:0000313" key="1">
    <source>
        <dbReference type="EMBL" id="KAJ8489984.1"/>
    </source>
</evidence>
<comment type="caution">
    <text evidence="1">The sequence shown here is derived from an EMBL/GenBank/DDBJ whole genome shotgun (WGS) entry which is preliminary data.</text>
</comment>
<name>A0AAD7U005_9APHY</name>
<evidence type="ECO:0008006" key="3">
    <source>
        <dbReference type="Google" id="ProtNLM"/>
    </source>
</evidence>
<organism evidence="1 2">
    <name type="scientific">Trametes cubensis</name>
    <dbReference type="NCBI Taxonomy" id="1111947"/>
    <lineage>
        <taxon>Eukaryota</taxon>
        <taxon>Fungi</taxon>
        <taxon>Dikarya</taxon>
        <taxon>Basidiomycota</taxon>
        <taxon>Agaricomycotina</taxon>
        <taxon>Agaricomycetes</taxon>
        <taxon>Polyporales</taxon>
        <taxon>Polyporaceae</taxon>
        <taxon>Trametes</taxon>
    </lineage>
</organism>
<dbReference type="EMBL" id="JAPEVG010000041">
    <property type="protein sequence ID" value="KAJ8489984.1"/>
    <property type="molecule type" value="Genomic_DNA"/>
</dbReference>
<proteinExistence type="predicted"/>
<sequence length="871" mass="95979">MQPRLPVETIEHAISFLDGDYPSIAACSLVCRTLLPSCRALFWRDVKAVGPGRRRHDVWLAKLSEPLTSTPEIRAYVRSFSLSYCAQLGISVEYAVDFCRFFKFPFLRSLTLLLLPQWDILSLLSLIDSIPTLEELHLHKVARNPLGIPLDPLPASRLFLPSLRHLDTSSAHSAESENRRPHLAAFSVVSHGNVARASDMLDLVSVLERSRHSSSLRSLDLRAGIHRHDPSLSRPQPQVPSFAPQLTHFGIEILCQFGADEMTVTPLSHVNMLRLLSDLPRCRALRSLSLQFDCSMALLLRSMGKPVAPVPLAVSRVFIDALSDVLSTPGAPAFPALERLSLIFLTPLGWLSACGPAFKRLAHACLARDDSRKRRYSRISDLNIHQAVKHTRYNAESDIARIQFIQDREKILLPMLASFVQGGIAVEALKFSDMSPPLPIETIEHTIDFLDGDLTSIAACSLVCRTLLPACRALLWRDITAIGIRSRQDVWLAKLSELLKTSPNIRSYVRSFTLDCGALPNISVQYAITFCKLFPSLRCLTLCYLPQCDILSLLSLIDTIPSLEELHLPKVAGNPIPPPPGPQKASILSSLPPLQHLDTPSSQGTEVASQRPHLTAFSVVSRCGISHASDLLQLVSVLEHSRHSSSLRSLDLRAGINFGSVSLPLSPQLQVPSFAPQLTHFGIVLLYSVGADGTTVVQGGHENMLRTLSDLPRCRALRSLSLQFDCSSAFGTREFLRSMHIIVSPIPLAASPSFIDAFSDVLGAPGAPPFPELERLSLVFLTSLDWLSGCGPAFERLAHLCLNTDDSGRRCYPRISRLDIRVVITGLIRTVWPNGGLEKARARFEQDKENMLLPMLASFVQGGIAVDVIME</sequence>
<keyword evidence="2" id="KW-1185">Reference proteome</keyword>
<accession>A0AAD7U005</accession>
<reference evidence="1" key="1">
    <citation type="submission" date="2022-11" db="EMBL/GenBank/DDBJ databases">
        <title>Genome Sequence of Cubamyces cubensis.</title>
        <authorList>
            <person name="Buettner E."/>
        </authorList>
    </citation>
    <scope>NUCLEOTIDE SEQUENCE</scope>
    <source>
        <strain evidence="1">MPL-01</strain>
    </source>
</reference>
<protein>
    <recommendedName>
        <fullName evidence="3">F-box domain-containing protein</fullName>
    </recommendedName>
</protein>